<accession>A0A814EGF2</accession>
<name>A0A814EGF2_9BILA</name>
<organism evidence="3 4">
    <name type="scientific">Rotaria sordida</name>
    <dbReference type="NCBI Taxonomy" id="392033"/>
    <lineage>
        <taxon>Eukaryota</taxon>
        <taxon>Metazoa</taxon>
        <taxon>Spiralia</taxon>
        <taxon>Gnathifera</taxon>
        <taxon>Rotifera</taxon>
        <taxon>Eurotatoria</taxon>
        <taxon>Bdelloidea</taxon>
        <taxon>Philodinida</taxon>
        <taxon>Philodinidae</taxon>
        <taxon>Rotaria</taxon>
    </lineage>
</organism>
<evidence type="ECO:0008006" key="5">
    <source>
        <dbReference type="Google" id="ProtNLM"/>
    </source>
</evidence>
<sequence>MGIKRKIEENADEPEKKNKLDQIFPIEIFIKNLKDPESSFLALSEFNEHVRHLSSQEEIDQLMENFLQYLKSNLNDVLALITEEKRKSSENITLYRFLTTLLEYFSRKNDLILSETIIKKFVSISNSIYTIYFMLSSHSTASHLKITLRFLISMIQQNEFNARLIFSLIDFKRLCWKPLFKRRDIRDSEDVRYWVIKFFLSPLIYQHIDTIRNLIKEPNIFHEIFNGLVNDSRHTIEFILGEIRTNIIMVPGVTKTDKIHLFDDRNLKSLIRLYNWTGQQKQKDIIKTKKKNKFDESLDFDEMEVKESSDRNEVRRINHTFMMIILNSKNYGINFFDTNFGTSTKNSNPIIFKVISSLSNYFLTDEYAANLIVTCLTTCPDLLQSFFKLISHEYVSIRSKNLSGTLEFLCEIIQQQKSLNTWHEIFQTITDSIKLTDILIYLTLPIDIMNKFDQVILKNSDTTIQLVSMKFLSMVLEKIQEAFNMIMNLPLACEKISVVEAYQQAILRYIPKPDHFCDSLNLLKTVKSTSDYNQSISQYISLLKLYSSSCFMSMSAMNINLDILLSNSILNLLVFFKDLSLEKDIIENYFQCIKNILNYRESIDDVTWARHNKELECTPIRMLFKLGKQLKNFNKTAEDLSLIISKFSSILNNHDQEIIIWIYIWLKLGINEKIEQFLSNIIEKIILNPYPLVEKTIKQSGYSLMIYSALDTIQHTKEDISNEIDEYLCHVIFQIYIEQINQPLDKVHQYLRKIYLKDKKHMKIYQLLNVISSPDKQNQVLMDEINNIEKLILENIDLEKGPDNMQINLAMKLNIFKIFALHENDNSRLITEMIQCLNIVLLLHDSHRSFEVLFDRTIEYIESYSSSIENRQIISLICQLINGLDMSHQTSKSLQHSKILLKCLECEPNNYRLIYFTSNYLSSEYRTEFLNIICQTFTNNIDILKIIINEIKINKEVNNEQFLDTIIDGLKELNDNIEQGIECIMELIDRMEKISNKNWKNILRLKQKILFKLAYKDYSQSQTRIIVAKLIVRTITALRSDDRIYAIKRLINKSDHSILLLAYVFHDLLNLDESIENEIFIDYLQKLIDNYSSESITFDLLHMYCQKNLNQHEKILKLLQNDDNQQGLPIKQTNQLLLILKLFPESILIAETIYKTLVKKAVLFFESSNENNQNIDEWLISFEQCANRLLTQTTYQIDLYDLINHLLKYFTTFTTNSINLLKTLIEFFVSRQSFDQKHLSKLFANFLKHKNFLEQLSSFNRSLLVDILSLFVSHYDFNQSSITIDCSKHFPMLLSIYNPTLSNNDQHTLACMYTYEKYGCSMKSAFIWGEAALKLYSTAIDTKNILLQTSKLEQIMNLLDDKMMIKSILFYPVKRRLRTIEPQIYEEGDQIYDPVYLIPVFYHSLGPECVVKCQQFVEKHCLAYCLMALGSRCGLLRAVVYNCLARFEQHLISQRFYCKEQILTMLTLLKQSIKKPNLKLAPIVSLFLSKLVDLFTHPESKLYRTITRFLLKQPYIDLVHIPLFSDLFHSSTIEYKYERGWILNLLKHGIKDSIDYTLCTKAYVFKTLMTFYDCSLCDDSTKLEILNVFYSTSKLQDVLMSLLFDYGFLLWLQVIVKNCSSESLMILSLIIQNIGLRLVSIDNQVQLLEFDCLLILFIRRLKNETTITSSTADNVISTLIKYQGRLKSSKNSLDIKQIKHIVDFSTIMKNTSLLSCFC</sequence>
<feature type="domain" description="URB1 N-terminal" evidence="1">
    <location>
        <begin position="91"/>
        <end position="390"/>
    </location>
</feature>
<dbReference type="Pfam" id="PF11707">
    <property type="entry name" value="Npa1"/>
    <property type="match status" value="1"/>
</dbReference>
<gene>
    <name evidence="3" type="ORF">RFH988_LOCUS12677</name>
</gene>
<evidence type="ECO:0000259" key="2">
    <source>
        <dbReference type="Pfam" id="PF16201"/>
    </source>
</evidence>
<dbReference type="GO" id="GO:0005730">
    <property type="term" value="C:nucleolus"/>
    <property type="evidence" value="ECO:0007669"/>
    <property type="project" value="TreeGrafter"/>
</dbReference>
<evidence type="ECO:0000313" key="3">
    <source>
        <dbReference type="EMBL" id="CAF0971957.1"/>
    </source>
</evidence>
<dbReference type="OrthoDB" id="72892at2759"/>
<dbReference type="InterPro" id="IPR032436">
    <property type="entry name" value="URB1_C"/>
</dbReference>
<dbReference type="InterPro" id="IPR039844">
    <property type="entry name" value="URB1"/>
</dbReference>
<dbReference type="InterPro" id="IPR021714">
    <property type="entry name" value="URB1_N"/>
</dbReference>
<proteinExistence type="predicted"/>
<dbReference type="GO" id="GO:0000466">
    <property type="term" value="P:maturation of 5.8S rRNA from tricistronic rRNA transcript (SSU-rRNA, 5.8S rRNA, LSU-rRNA)"/>
    <property type="evidence" value="ECO:0007669"/>
    <property type="project" value="TreeGrafter"/>
</dbReference>
<reference evidence="3" key="1">
    <citation type="submission" date="2021-02" db="EMBL/GenBank/DDBJ databases">
        <authorList>
            <person name="Nowell W R."/>
        </authorList>
    </citation>
    <scope>NUCLEOTIDE SEQUENCE</scope>
</reference>
<dbReference type="GO" id="GO:0000463">
    <property type="term" value="P:maturation of LSU-rRNA from tricistronic rRNA transcript (SSU-rRNA, 5.8S rRNA, LSU-rRNA)"/>
    <property type="evidence" value="ECO:0007669"/>
    <property type="project" value="TreeGrafter"/>
</dbReference>
<dbReference type="Proteomes" id="UP000663882">
    <property type="component" value="Unassembled WGS sequence"/>
</dbReference>
<protein>
    <recommendedName>
        <fullName evidence="5">Nucleolar pre-ribosomal-associated protein 1 C-terminal domain-containing protein</fullName>
    </recommendedName>
</protein>
<dbReference type="PANTHER" id="PTHR13500:SF0">
    <property type="entry name" value="NUCLEOLAR PRE-RIBOSOMAL-ASSOCIATED PROTEIN 1"/>
    <property type="match status" value="1"/>
</dbReference>
<evidence type="ECO:0000313" key="4">
    <source>
        <dbReference type="Proteomes" id="UP000663882"/>
    </source>
</evidence>
<evidence type="ECO:0000259" key="1">
    <source>
        <dbReference type="Pfam" id="PF11707"/>
    </source>
</evidence>
<comment type="caution">
    <text evidence="3">The sequence shown here is derived from an EMBL/GenBank/DDBJ whole genome shotgun (WGS) entry which is preliminary data.</text>
</comment>
<dbReference type="PANTHER" id="PTHR13500">
    <property type="entry name" value="NUCLEOLAR PRERIBOSOMAL-ASSOCIATED PROTEIN 1"/>
    <property type="match status" value="1"/>
</dbReference>
<feature type="domain" description="URB1 C-terminal" evidence="2">
    <location>
        <begin position="1422"/>
        <end position="1611"/>
    </location>
</feature>
<dbReference type="EMBL" id="CAJNOO010000536">
    <property type="protein sequence ID" value="CAF0971957.1"/>
    <property type="molecule type" value="Genomic_DNA"/>
</dbReference>
<dbReference type="Pfam" id="PF16201">
    <property type="entry name" value="NopRA1"/>
    <property type="match status" value="1"/>
</dbReference>